<protein>
    <recommendedName>
        <fullName evidence="3">Trafficking protein particle complex subunit 2-like protein</fullName>
    </recommendedName>
</protein>
<evidence type="ECO:0000313" key="8">
    <source>
        <dbReference type="Proteomes" id="UP000265515"/>
    </source>
</evidence>
<dbReference type="EMBL" id="BFEA01000385">
    <property type="protein sequence ID" value="GBG81748.1"/>
    <property type="molecule type" value="Genomic_DNA"/>
</dbReference>
<dbReference type="Gene3D" id="3.30.70.330">
    <property type="match status" value="5"/>
</dbReference>
<feature type="compositionally biased region" description="Acidic residues" evidence="5">
    <location>
        <begin position="288"/>
        <end position="300"/>
    </location>
</feature>
<dbReference type="Gene3D" id="3.30.450.70">
    <property type="match status" value="1"/>
</dbReference>
<feature type="compositionally biased region" description="Basic and acidic residues" evidence="5">
    <location>
        <begin position="443"/>
        <end position="452"/>
    </location>
</feature>
<proteinExistence type="inferred from homology"/>
<feature type="domain" description="RRM" evidence="6">
    <location>
        <begin position="897"/>
        <end position="982"/>
    </location>
</feature>
<dbReference type="SMART" id="SM00360">
    <property type="entry name" value="RRM"/>
    <property type="match status" value="5"/>
</dbReference>
<dbReference type="FunFam" id="3.30.70.330:FF:000442">
    <property type="entry name" value="Multiple RNA-binding domain-containing protein 1"/>
    <property type="match status" value="1"/>
</dbReference>
<gene>
    <name evidence="7" type="ORF">CBR_g33926</name>
</gene>
<feature type="region of interest" description="Disordered" evidence="5">
    <location>
        <begin position="119"/>
        <end position="147"/>
    </location>
</feature>
<dbReference type="CDD" id="cd14854">
    <property type="entry name" value="TRAPPC2L"/>
    <property type="match status" value="1"/>
</dbReference>
<dbReference type="Proteomes" id="UP000265515">
    <property type="component" value="Unassembled WGS sequence"/>
</dbReference>
<feature type="domain" description="RRM" evidence="6">
    <location>
        <begin position="774"/>
        <end position="846"/>
    </location>
</feature>
<feature type="domain" description="RRM" evidence="6">
    <location>
        <begin position="1019"/>
        <end position="1096"/>
    </location>
</feature>
<evidence type="ECO:0000256" key="5">
    <source>
        <dbReference type="SAM" id="MobiDB-lite"/>
    </source>
</evidence>
<comment type="caution">
    <text evidence="7">The sequence shown here is derived from an EMBL/GenBank/DDBJ whole genome shotgun (WGS) entry which is preliminary data.</text>
</comment>
<evidence type="ECO:0000259" key="6">
    <source>
        <dbReference type="PROSITE" id="PS50102"/>
    </source>
</evidence>
<feature type="compositionally biased region" description="Acidic residues" evidence="5">
    <location>
        <begin position="464"/>
        <end position="478"/>
    </location>
</feature>
<dbReference type="Pfam" id="PF00076">
    <property type="entry name" value="RRM_1"/>
    <property type="match status" value="5"/>
</dbReference>
<evidence type="ECO:0000256" key="4">
    <source>
        <dbReference type="PROSITE-ProRule" id="PRU00176"/>
    </source>
</evidence>
<comment type="similarity">
    <text evidence="1">Belongs to the TRAPP small subunits family. Sedlin subfamily.</text>
</comment>
<dbReference type="SUPFAM" id="SSF54928">
    <property type="entry name" value="RNA-binding domain, RBD"/>
    <property type="match status" value="4"/>
</dbReference>
<feature type="domain" description="RRM" evidence="6">
    <location>
        <begin position="560"/>
        <end position="638"/>
    </location>
</feature>
<dbReference type="InterPro" id="IPR006722">
    <property type="entry name" value="Sedlin"/>
</dbReference>
<dbReference type="GO" id="GO:0005737">
    <property type="term" value="C:cytoplasm"/>
    <property type="evidence" value="ECO:0007669"/>
    <property type="project" value="GOC"/>
</dbReference>
<dbReference type="OrthoDB" id="439639at2759"/>
<dbReference type="InterPro" id="IPR044760">
    <property type="entry name" value="TRAPPC2L"/>
</dbReference>
<name>A0A388LHF3_CHABU</name>
<dbReference type="InterPro" id="IPR011012">
    <property type="entry name" value="Longin-like_dom_sf"/>
</dbReference>
<dbReference type="InterPro" id="IPR012677">
    <property type="entry name" value="Nucleotide-bd_a/b_plait_sf"/>
</dbReference>
<feature type="compositionally biased region" description="Basic and acidic residues" evidence="5">
    <location>
        <begin position="361"/>
        <end position="376"/>
    </location>
</feature>
<dbReference type="InterPro" id="IPR000504">
    <property type="entry name" value="RRM_dom"/>
</dbReference>
<feature type="compositionally biased region" description="Basic and acidic residues" evidence="5">
    <location>
        <begin position="413"/>
        <end position="426"/>
    </location>
</feature>
<feature type="region of interest" description="Disordered" evidence="5">
    <location>
        <begin position="982"/>
        <end position="1012"/>
    </location>
</feature>
<feature type="compositionally biased region" description="Acidic residues" evidence="5">
    <location>
        <begin position="515"/>
        <end position="527"/>
    </location>
</feature>
<dbReference type="CDD" id="cd12320">
    <property type="entry name" value="RRM6_RBM19_RRM5_MRD1"/>
    <property type="match status" value="1"/>
</dbReference>
<evidence type="ECO:0000313" key="7">
    <source>
        <dbReference type="EMBL" id="GBG81748.1"/>
    </source>
</evidence>
<feature type="compositionally biased region" description="Acidic residues" evidence="5">
    <location>
        <begin position="377"/>
        <end position="393"/>
    </location>
</feature>
<feature type="region of interest" description="Disordered" evidence="5">
    <location>
        <begin position="173"/>
        <end position="211"/>
    </location>
</feature>
<feature type="domain" description="RRM" evidence="6">
    <location>
        <begin position="12"/>
        <end position="89"/>
    </location>
</feature>
<evidence type="ECO:0000256" key="3">
    <source>
        <dbReference type="ARBA" id="ARBA00024408"/>
    </source>
</evidence>
<feature type="compositionally biased region" description="Gly residues" evidence="5">
    <location>
        <begin position="270"/>
        <end position="280"/>
    </location>
</feature>
<dbReference type="SUPFAM" id="SSF64356">
    <property type="entry name" value="SNARE-like"/>
    <property type="match status" value="1"/>
</dbReference>
<dbReference type="AlphaFoldDB" id="A0A388LHF3"/>
<organism evidence="7 8">
    <name type="scientific">Chara braunii</name>
    <name type="common">Braun's stonewort</name>
    <dbReference type="NCBI Taxonomy" id="69332"/>
    <lineage>
        <taxon>Eukaryota</taxon>
        <taxon>Viridiplantae</taxon>
        <taxon>Streptophyta</taxon>
        <taxon>Charophyceae</taxon>
        <taxon>Charales</taxon>
        <taxon>Characeae</taxon>
        <taxon>Chara</taxon>
    </lineage>
</organism>
<dbReference type="CDD" id="cd12318">
    <property type="entry name" value="RRM5_RBM19_like"/>
    <property type="match status" value="1"/>
</dbReference>
<feature type="compositionally biased region" description="Basic and acidic residues" evidence="5">
    <location>
        <begin position="657"/>
        <end position="680"/>
    </location>
</feature>
<dbReference type="SMART" id="SM00361">
    <property type="entry name" value="RRM_1"/>
    <property type="match status" value="3"/>
</dbReference>
<keyword evidence="8" id="KW-1185">Reference proteome</keyword>
<feature type="region of interest" description="Disordered" evidence="5">
    <location>
        <begin position="636"/>
        <end position="680"/>
    </location>
</feature>
<dbReference type="InterPro" id="IPR034423">
    <property type="entry name" value="RBM19_RRM5"/>
</dbReference>
<feature type="compositionally biased region" description="Basic and acidic residues" evidence="5">
    <location>
        <begin position="638"/>
        <end position="648"/>
    </location>
</feature>
<dbReference type="InterPro" id="IPR003954">
    <property type="entry name" value="RRM_euk-type"/>
</dbReference>
<feature type="compositionally biased region" description="Basic and acidic residues" evidence="5">
    <location>
        <begin position="301"/>
        <end position="310"/>
    </location>
</feature>
<dbReference type="CDD" id="cd12317">
    <property type="entry name" value="RRM4_RBM19_RRM3_MRD1"/>
    <property type="match status" value="1"/>
</dbReference>
<accession>A0A388LHF3</accession>
<dbReference type="CDD" id="cd12565">
    <property type="entry name" value="RRM1_MRD1"/>
    <property type="match status" value="1"/>
</dbReference>
<dbReference type="GO" id="GO:0006888">
    <property type="term" value="P:endoplasmic reticulum to Golgi vesicle-mediated transport"/>
    <property type="evidence" value="ECO:0007669"/>
    <property type="project" value="InterPro"/>
</dbReference>
<keyword evidence="2 4" id="KW-0694">RNA-binding</keyword>
<feature type="compositionally biased region" description="Basic residues" evidence="5">
    <location>
        <begin position="311"/>
        <end position="321"/>
    </location>
</feature>
<dbReference type="STRING" id="69332.A0A388LHF3"/>
<evidence type="ECO:0000256" key="1">
    <source>
        <dbReference type="ARBA" id="ARBA00006626"/>
    </source>
</evidence>
<dbReference type="PANTHER" id="PTHR10352">
    <property type="entry name" value="EUKARYOTIC TRANSLATION INITIATION FACTOR 3 SUBUNIT G"/>
    <property type="match status" value="1"/>
</dbReference>
<dbReference type="GO" id="GO:0003723">
    <property type="term" value="F:RNA binding"/>
    <property type="evidence" value="ECO:0007669"/>
    <property type="project" value="UniProtKB-UniRule"/>
</dbReference>
<sequence length="1264" mass="137870">MAPAHGPSDATSRICVKNIPRYLSEDRFREHFATKGTVTDVKIIKTSDGRSRQFGFIGYRTEEEAVEAAKYFHRSFIDTCRISCEIARQVGDASLPRPWSRHSHGSSAFENAYVKSIESGKRAEDEGKGGGKEKGSKVQHRQETVESDPKFREFMEVMKPRRAMKLWANDTVGDGEEITPSKGKEGGVGGGGGNNKQKQRVVGADGRQEGGAAAVAAAEGLKGKLRVKEVEGFQRRVPIGKGRSGVKLRQMHVRFDAEEDEESDGESGREGGAGGAGGAEGNEHADSSDDDSELYEDVPMVEEKSSEAQSRRRRPRAKHGREHRDDAAAAAAASDDDDDEEEEEEEGEEEEHDDGVVQNHDVSDMDYLKSRVKADWSDDDGEAGEVQIEDDERADPVKGGGGTRIAGGAVVVDVKDGVKLAHKEDEGTSIGNEGGRSSDDDERSGAKEHLADDASTSTDGKNSDDDDDDDDDDGDDRDYEDRRKERKRGQSAAAADRGREEVKGGRSGIQKGEGDEVGTEEMQDEVMDDKQQEEEVVRAKGRHRPAEVDAEEEEGIAESGRLFVRNLPYGASEEDLLELFSGFGEISHVHLVMDKREKRNKGFAYVLFMLPENAVAAKQQLDGSIFQGRLLHILPAKRAPESQEKDEQGGGGGAGGGRERRGPGSALKQEREAARKAAEAKGRIQSWNSLFMRSDTVAENIVQKYGITKGELLDASADDLAVRMALGETQIIAVTKKALQAEGVDVCALEQLSRSGDKKKPTTDPAAAVKRSKSVILVKNLPFSATHAEITHMFSRHGELGRVVLPPTRTLALVEFSVAADAQNAFKALAYKRFKHVPLYLEWAPEGVLRKDAATPPAPAAGKMISKGMMDAKHLHAEELAGVDADEDAAGDGAKGCSLFVKNLNFSTTESVLRQFFLDRTTPKSKLRRVTIKTKKAKNGAQLSMGFGFVEFDSVESAQAAVKQLQGSMLDGHALMLQLSQDTRKGGAQGREEQRKGGGGGGGGAELKKEKSDSTLSSTKVIVRNVAFEATSKDLRQLFAPFGQVKSLRLPKKFDGSHRGFAFVEFTTKQEAQNAYEALRHSHLYGRHLVLERAKEGEGLEELRARTAAQFIGESGIAPGSHLRKRAKLSHHNNPLYLQHFTDGDDELKFHYIVHSALDVIEEKVSVPKRGSSGLNETFLGLLYPTEDYKVYGYMSNTKAKFVLVVDDADVRDSDIRNFFQRFHAAYVDAASNPFHVPGKRIVSPSFGQQVSTLVKSFGANALS</sequence>
<evidence type="ECO:0000256" key="2">
    <source>
        <dbReference type="ARBA" id="ARBA00022884"/>
    </source>
</evidence>
<dbReference type="Pfam" id="PF04628">
    <property type="entry name" value="Sedlin_N"/>
    <property type="match status" value="1"/>
</dbReference>
<dbReference type="Gramene" id="GBG81748">
    <property type="protein sequence ID" value="GBG81748"/>
    <property type="gene ID" value="CBR_g33926"/>
</dbReference>
<dbReference type="InterPro" id="IPR035979">
    <property type="entry name" value="RBD_domain_sf"/>
</dbReference>
<feature type="compositionally biased region" description="Basic and acidic residues" evidence="5">
    <location>
        <begin position="528"/>
        <end position="538"/>
    </location>
</feature>
<dbReference type="PROSITE" id="PS50102">
    <property type="entry name" value="RRM"/>
    <property type="match status" value="5"/>
</dbReference>
<reference evidence="7 8" key="1">
    <citation type="journal article" date="2018" name="Cell">
        <title>The Chara Genome: Secondary Complexity and Implications for Plant Terrestrialization.</title>
        <authorList>
            <person name="Nishiyama T."/>
            <person name="Sakayama H."/>
            <person name="Vries J.D."/>
            <person name="Buschmann H."/>
            <person name="Saint-Marcoux D."/>
            <person name="Ullrich K.K."/>
            <person name="Haas F.B."/>
            <person name="Vanderstraeten L."/>
            <person name="Becker D."/>
            <person name="Lang D."/>
            <person name="Vosolsobe S."/>
            <person name="Rombauts S."/>
            <person name="Wilhelmsson P.K.I."/>
            <person name="Janitza P."/>
            <person name="Kern R."/>
            <person name="Heyl A."/>
            <person name="Rumpler F."/>
            <person name="Villalobos L.I.A.C."/>
            <person name="Clay J.M."/>
            <person name="Skokan R."/>
            <person name="Toyoda A."/>
            <person name="Suzuki Y."/>
            <person name="Kagoshima H."/>
            <person name="Schijlen E."/>
            <person name="Tajeshwar N."/>
            <person name="Catarino B."/>
            <person name="Hetherington A.J."/>
            <person name="Saltykova A."/>
            <person name="Bonnot C."/>
            <person name="Breuninger H."/>
            <person name="Symeonidi A."/>
            <person name="Radhakrishnan G.V."/>
            <person name="Van Nieuwerburgh F."/>
            <person name="Deforce D."/>
            <person name="Chang C."/>
            <person name="Karol K.G."/>
            <person name="Hedrich R."/>
            <person name="Ulvskov P."/>
            <person name="Glockner G."/>
            <person name="Delwiche C.F."/>
            <person name="Petrasek J."/>
            <person name="Van de Peer Y."/>
            <person name="Friml J."/>
            <person name="Beilby M."/>
            <person name="Dolan L."/>
            <person name="Kohara Y."/>
            <person name="Sugano S."/>
            <person name="Fujiyama A."/>
            <person name="Delaux P.-M."/>
            <person name="Quint M."/>
            <person name="TheiBen G."/>
            <person name="Hagemann M."/>
            <person name="Harholt J."/>
            <person name="Dunand C."/>
            <person name="Zachgo S."/>
            <person name="Langdale J."/>
            <person name="Maumus F."/>
            <person name="Straeten D.V.D."/>
            <person name="Gould S.B."/>
            <person name="Rensing S.A."/>
        </authorList>
    </citation>
    <scope>NUCLEOTIDE SEQUENCE [LARGE SCALE GENOMIC DNA]</scope>
    <source>
        <strain evidence="7 8">S276</strain>
    </source>
</reference>
<feature type="region of interest" description="Disordered" evidence="5">
    <location>
        <begin position="230"/>
        <end position="553"/>
    </location>
</feature>
<feature type="compositionally biased region" description="Acidic residues" evidence="5">
    <location>
        <begin position="334"/>
        <end position="353"/>
    </location>
</feature>
<feature type="compositionally biased region" description="Basic and acidic residues" evidence="5">
    <location>
        <begin position="982"/>
        <end position="996"/>
    </location>
</feature>